<dbReference type="FunFam" id="3.40.640.10:FF:000033">
    <property type="entry name" value="Aspartate aminotransferase"/>
    <property type="match status" value="1"/>
</dbReference>
<organism evidence="8 9">
    <name type="scientific">Streptomyces microflavus</name>
    <name type="common">Streptomyces lipmanii</name>
    <dbReference type="NCBI Taxonomy" id="1919"/>
    <lineage>
        <taxon>Bacteria</taxon>
        <taxon>Bacillati</taxon>
        <taxon>Actinomycetota</taxon>
        <taxon>Actinomycetes</taxon>
        <taxon>Kitasatosporales</taxon>
        <taxon>Streptomycetaceae</taxon>
        <taxon>Streptomyces</taxon>
    </lineage>
</organism>
<dbReference type="RefSeq" id="WP_031126748.1">
    <property type="nucleotide sequence ID" value="NZ_CP108360.1"/>
</dbReference>
<gene>
    <name evidence="8" type="ORF">G3I39_21150</name>
</gene>
<dbReference type="InterPro" id="IPR050596">
    <property type="entry name" value="AspAT/PAT-like"/>
</dbReference>
<dbReference type="GO" id="GO:0030170">
    <property type="term" value="F:pyridoxal phosphate binding"/>
    <property type="evidence" value="ECO:0007669"/>
    <property type="project" value="InterPro"/>
</dbReference>
<dbReference type="InterPro" id="IPR015424">
    <property type="entry name" value="PyrdxlP-dep_Trfase"/>
</dbReference>
<evidence type="ECO:0000256" key="2">
    <source>
        <dbReference type="ARBA" id="ARBA00007441"/>
    </source>
</evidence>
<comment type="caution">
    <text evidence="8">The sequence shown here is derived from an EMBL/GenBank/DDBJ whole genome shotgun (WGS) entry which is preliminary data.</text>
</comment>
<evidence type="ECO:0000256" key="5">
    <source>
        <dbReference type="ARBA" id="ARBA00022898"/>
    </source>
</evidence>
<keyword evidence="3 6" id="KW-0032">Aminotransferase</keyword>
<dbReference type="Pfam" id="PF00155">
    <property type="entry name" value="Aminotran_1_2"/>
    <property type="match status" value="1"/>
</dbReference>
<evidence type="ECO:0000256" key="1">
    <source>
        <dbReference type="ARBA" id="ARBA00001933"/>
    </source>
</evidence>
<sequence>MLSSRARSLPASSTAALDAEIKARIADGADIINLTGGELDFPTPAQAADGARRAIADGLTRYTPVAGVRPLREAIARRLSEHWDCSYDAAQIVTTNGAKQALAQVFTVLCEPGDEVILPAPYWVSFPHMIALAGAVPVTVPTADTGFKLTPEALRAHLTPRSRVLLLNNPSNPTGVVYERSELLALAQMAVEHGLIIVTDEIYGDLVHAGASFTSVASLGPDIAERTVTIGGFSKTYAMTGWRIGFAAAPLPVAAALTAVQGHTSSAPSSISQYAALAALTDGTETELARRAAELSTRRTIMRDGILHLAPIRLTAPPQGGFFVFADISALRARPGDDAGSVARDLLEHAGVAVMPGNDFAAPDHVRLSYGVATEDIVRALDRIGTYLKSTGTGVHHG</sequence>
<evidence type="ECO:0000313" key="8">
    <source>
        <dbReference type="EMBL" id="NEB69538.1"/>
    </source>
</evidence>
<dbReference type="InterPro" id="IPR004838">
    <property type="entry name" value="NHTrfase_class1_PyrdxlP-BS"/>
</dbReference>
<feature type="domain" description="Aminotransferase class I/classII large" evidence="7">
    <location>
        <begin position="30"/>
        <end position="384"/>
    </location>
</feature>
<dbReference type="Proteomes" id="UP000471648">
    <property type="component" value="Unassembled WGS sequence"/>
</dbReference>
<dbReference type="EC" id="2.6.1.-" evidence="6"/>
<evidence type="ECO:0000256" key="3">
    <source>
        <dbReference type="ARBA" id="ARBA00022576"/>
    </source>
</evidence>
<dbReference type="AlphaFoldDB" id="A0A6N9VE31"/>
<evidence type="ECO:0000256" key="6">
    <source>
        <dbReference type="RuleBase" id="RU000481"/>
    </source>
</evidence>
<dbReference type="GO" id="GO:0006520">
    <property type="term" value="P:amino acid metabolic process"/>
    <property type="evidence" value="ECO:0007669"/>
    <property type="project" value="InterPro"/>
</dbReference>
<reference evidence="8 9" key="1">
    <citation type="submission" date="2020-01" db="EMBL/GenBank/DDBJ databases">
        <title>Insect and environment-associated Actinomycetes.</title>
        <authorList>
            <person name="Currrie C."/>
            <person name="Chevrette M."/>
            <person name="Carlson C."/>
            <person name="Stubbendieck R."/>
            <person name="Wendt-Pienkowski E."/>
        </authorList>
    </citation>
    <scope>NUCLEOTIDE SEQUENCE [LARGE SCALE GENOMIC DNA]</scope>
    <source>
        <strain evidence="8 9">SID14438</strain>
    </source>
</reference>
<dbReference type="CDD" id="cd00609">
    <property type="entry name" value="AAT_like"/>
    <property type="match status" value="1"/>
</dbReference>
<evidence type="ECO:0000259" key="7">
    <source>
        <dbReference type="Pfam" id="PF00155"/>
    </source>
</evidence>
<dbReference type="Gene3D" id="3.90.1150.10">
    <property type="entry name" value="Aspartate Aminotransferase, domain 1"/>
    <property type="match status" value="1"/>
</dbReference>
<dbReference type="GO" id="GO:0008483">
    <property type="term" value="F:transaminase activity"/>
    <property type="evidence" value="ECO:0007669"/>
    <property type="project" value="UniProtKB-KW"/>
</dbReference>
<dbReference type="Gene3D" id="3.40.640.10">
    <property type="entry name" value="Type I PLP-dependent aspartate aminotransferase-like (Major domain)"/>
    <property type="match status" value="1"/>
</dbReference>
<dbReference type="SUPFAM" id="SSF53383">
    <property type="entry name" value="PLP-dependent transferases"/>
    <property type="match status" value="1"/>
</dbReference>
<keyword evidence="5" id="KW-0663">Pyridoxal phosphate</keyword>
<comment type="cofactor">
    <cofactor evidence="1 6">
        <name>pyridoxal 5'-phosphate</name>
        <dbReference type="ChEBI" id="CHEBI:597326"/>
    </cofactor>
</comment>
<protein>
    <recommendedName>
        <fullName evidence="6">Aminotransferase</fullName>
        <ecNumber evidence="6">2.6.1.-</ecNumber>
    </recommendedName>
</protein>
<dbReference type="InterPro" id="IPR004839">
    <property type="entry name" value="Aminotransferase_I/II_large"/>
</dbReference>
<evidence type="ECO:0000313" key="9">
    <source>
        <dbReference type="Proteomes" id="UP000471648"/>
    </source>
</evidence>
<comment type="similarity">
    <text evidence="2 6">Belongs to the class-I pyridoxal-phosphate-dependent aminotransferase family.</text>
</comment>
<dbReference type="PRINTS" id="PR00753">
    <property type="entry name" value="ACCSYNTHASE"/>
</dbReference>
<dbReference type="InterPro" id="IPR015422">
    <property type="entry name" value="PyrdxlP-dep_Trfase_small"/>
</dbReference>
<dbReference type="PROSITE" id="PS00105">
    <property type="entry name" value="AA_TRANSFER_CLASS_1"/>
    <property type="match status" value="1"/>
</dbReference>
<name>A0A6N9VE31_STRMI</name>
<dbReference type="EMBL" id="JAAGME010000892">
    <property type="protein sequence ID" value="NEB69538.1"/>
    <property type="molecule type" value="Genomic_DNA"/>
</dbReference>
<dbReference type="PANTHER" id="PTHR46383">
    <property type="entry name" value="ASPARTATE AMINOTRANSFERASE"/>
    <property type="match status" value="1"/>
</dbReference>
<evidence type="ECO:0000256" key="4">
    <source>
        <dbReference type="ARBA" id="ARBA00022679"/>
    </source>
</evidence>
<dbReference type="PANTHER" id="PTHR46383:SF1">
    <property type="entry name" value="ASPARTATE AMINOTRANSFERASE"/>
    <property type="match status" value="1"/>
</dbReference>
<proteinExistence type="inferred from homology"/>
<accession>A0A6N9VE31</accession>
<dbReference type="InterPro" id="IPR015421">
    <property type="entry name" value="PyrdxlP-dep_Trfase_major"/>
</dbReference>
<keyword evidence="4 6" id="KW-0808">Transferase</keyword>